<name>A0A4R6FH89_9SPHN</name>
<dbReference type="PANTHER" id="PTHR43531">
    <property type="entry name" value="PROTEIN ICFG"/>
    <property type="match status" value="1"/>
</dbReference>
<dbReference type="Proteomes" id="UP000295493">
    <property type="component" value="Unassembled WGS sequence"/>
</dbReference>
<keyword evidence="1" id="KW-0145">Chemotaxis</keyword>
<keyword evidence="8" id="KW-1185">Reference proteome</keyword>
<keyword evidence="3" id="KW-0807">Transducer</keyword>
<reference evidence="7 8" key="1">
    <citation type="submission" date="2019-03" db="EMBL/GenBank/DDBJ databases">
        <title>Genomic Encyclopedia of Type Strains, Phase IV (KMG-IV): sequencing the most valuable type-strain genomes for metagenomic binning, comparative biology and taxonomic classification.</title>
        <authorList>
            <person name="Goeker M."/>
        </authorList>
    </citation>
    <scope>NUCLEOTIDE SEQUENCE [LARGE SCALE GENOMIC DNA]</scope>
    <source>
        <strain evidence="7 8">DSM 25059</strain>
    </source>
</reference>
<proteinExistence type="inferred from homology"/>
<evidence type="ECO:0000256" key="4">
    <source>
        <dbReference type="SAM" id="Phobius"/>
    </source>
</evidence>
<gene>
    <name evidence="7" type="ORF">EV664_109141</name>
</gene>
<dbReference type="InterPro" id="IPR004089">
    <property type="entry name" value="MCPsignal_dom"/>
</dbReference>
<comment type="similarity">
    <text evidence="2">Belongs to the methyl-accepting chemotaxis (MCP) protein family.</text>
</comment>
<dbReference type="AlphaFoldDB" id="A0A4R6FH89"/>
<dbReference type="Pfam" id="PF12729">
    <property type="entry name" value="4HB_MCP_1"/>
    <property type="match status" value="1"/>
</dbReference>
<evidence type="ECO:0000259" key="6">
    <source>
        <dbReference type="PROSITE" id="PS50885"/>
    </source>
</evidence>
<feature type="domain" description="Methyl-accepting transducer" evidence="5">
    <location>
        <begin position="328"/>
        <end position="557"/>
    </location>
</feature>
<dbReference type="PANTHER" id="PTHR43531:SF11">
    <property type="entry name" value="METHYL-ACCEPTING CHEMOTAXIS PROTEIN 3"/>
    <property type="match status" value="1"/>
</dbReference>
<keyword evidence="4" id="KW-0472">Membrane</keyword>
<dbReference type="SMART" id="SM00283">
    <property type="entry name" value="MA"/>
    <property type="match status" value="1"/>
</dbReference>
<feature type="domain" description="HAMP" evidence="6">
    <location>
        <begin position="280"/>
        <end position="323"/>
    </location>
</feature>
<evidence type="ECO:0000259" key="5">
    <source>
        <dbReference type="PROSITE" id="PS50111"/>
    </source>
</evidence>
<dbReference type="InterPro" id="IPR051310">
    <property type="entry name" value="MCP_chemotaxis"/>
</dbReference>
<organism evidence="7 8">
    <name type="scientific">Stakelama pacifica</name>
    <dbReference type="NCBI Taxonomy" id="517720"/>
    <lineage>
        <taxon>Bacteria</taxon>
        <taxon>Pseudomonadati</taxon>
        <taxon>Pseudomonadota</taxon>
        <taxon>Alphaproteobacteria</taxon>
        <taxon>Sphingomonadales</taxon>
        <taxon>Sphingomonadaceae</taxon>
        <taxon>Stakelama</taxon>
    </lineage>
</organism>
<dbReference type="RefSeq" id="WP_133496219.1">
    <property type="nucleotide sequence ID" value="NZ_BMLU01000009.1"/>
</dbReference>
<dbReference type="SUPFAM" id="SSF58104">
    <property type="entry name" value="Methyl-accepting chemotaxis protein (MCP) signaling domain"/>
    <property type="match status" value="1"/>
</dbReference>
<feature type="transmembrane region" description="Helical" evidence="4">
    <location>
        <begin position="188"/>
        <end position="210"/>
    </location>
</feature>
<dbReference type="GO" id="GO:0006935">
    <property type="term" value="P:chemotaxis"/>
    <property type="evidence" value="ECO:0007669"/>
    <property type="project" value="UniProtKB-KW"/>
</dbReference>
<evidence type="ECO:0000256" key="2">
    <source>
        <dbReference type="ARBA" id="ARBA00029447"/>
    </source>
</evidence>
<evidence type="ECO:0000313" key="7">
    <source>
        <dbReference type="EMBL" id="TDN80751.1"/>
    </source>
</evidence>
<dbReference type="EMBL" id="SNWD01000009">
    <property type="protein sequence ID" value="TDN80751.1"/>
    <property type="molecule type" value="Genomic_DNA"/>
</dbReference>
<dbReference type="InterPro" id="IPR003660">
    <property type="entry name" value="HAMP_dom"/>
</dbReference>
<accession>A0A4R6FH89</accession>
<dbReference type="Gene3D" id="1.10.287.950">
    <property type="entry name" value="Methyl-accepting chemotaxis protein"/>
    <property type="match status" value="1"/>
</dbReference>
<dbReference type="OrthoDB" id="5292010at2"/>
<dbReference type="PROSITE" id="PS50885">
    <property type="entry name" value="HAMP"/>
    <property type="match status" value="2"/>
</dbReference>
<protein>
    <submittedName>
        <fullName evidence="7">Methyl-accepting chemotaxis protein</fullName>
    </submittedName>
</protein>
<evidence type="ECO:0000256" key="1">
    <source>
        <dbReference type="ARBA" id="ARBA00022500"/>
    </source>
</evidence>
<dbReference type="InterPro" id="IPR024478">
    <property type="entry name" value="HlyB_4HB_MCP"/>
</dbReference>
<dbReference type="GO" id="GO:0016020">
    <property type="term" value="C:membrane"/>
    <property type="evidence" value="ECO:0007669"/>
    <property type="project" value="InterPro"/>
</dbReference>
<sequence length="624" mass="65378">MIDIFNAWRLPKKLLVSFSVIAIILAFVAGAGIYATQTMSNTASAHVSRGLAGTEALGDLTAALRERRIIIWSLMSANSAKERDEYIARYNKTDSDIEAAIARYQPLAEQFAPQLEALKADIVELDQANKRIIATYTANGAGAALPMVSGEGRTTSRAAINKADALIVLQKDRAQANDAAGNAFAAKAFTFLVTLSMLGMGMLFAIWKLLGKTVSKPMSELSNATTALAAGGKASVPHQDRSDELGDVAKAVEMFRVAAVERAESDAKSAAEQQIVTTSLSESLQALKNGDLTVDIQATFPTAYGELKVNFNEALASLRELIASVIESAATIQTGSGEIAQASEDLARRTEANAASLEETSAAITQIDDRLGASAKAAAKTVQRADGAISTVNTGRTVADEAVQAMTRVSDSAKGIDDVIEGLDKIAFQTRVLAMNAAVEAGRAGEAGRGFAVVADLVSALAMRAEEEAGRAREQLTATQADVSVAVEMVQKVDGALNDIAGDVTEVHTLLGNMAADNQAQSTAITQISVAIGSMDQSTQQNAAMVEQTSAAARNLSHEVSSLTDRASRFEVGKVAFHNAPRATVLSAPARPKPVAAKPDRAPVKAVVAAKANGVLESADWTEF</sequence>
<dbReference type="PROSITE" id="PS50111">
    <property type="entry name" value="CHEMOTAXIS_TRANSDUC_2"/>
    <property type="match status" value="1"/>
</dbReference>
<dbReference type="GO" id="GO:0007165">
    <property type="term" value="P:signal transduction"/>
    <property type="evidence" value="ECO:0007669"/>
    <property type="project" value="UniProtKB-KW"/>
</dbReference>
<dbReference type="SMART" id="SM00304">
    <property type="entry name" value="HAMP"/>
    <property type="match status" value="2"/>
</dbReference>
<keyword evidence="4" id="KW-0812">Transmembrane</keyword>
<comment type="caution">
    <text evidence="7">The sequence shown here is derived from an EMBL/GenBank/DDBJ whole genome shotgun (WGS) entry which is preliminary data.</text>
</comment>
<evidence type="ECO:0000313" key="8">
    <source>
        <dbReference type="Proteomes" id="UP000295493"/>
    </source>
</evidence>
<dbReference type="Pfam" id="PF00015">
    <property type="entry name" value="MCPsignal"/>
    <property type="match status" value="1"/>
</dbReference>
<dbReference type="Gene3D" id="1.10.8.500">
    <property type="entry name" value="HAMP domain in histidine kinase"/>
    <property type="match status" value="1"/>
</dbReference>
<feature type="domain" description="HAMP" evidence="6">
    <location>
        <begin position="212"/>
        <end position="264"/>
    </location>
</feature>
<keyword evidence="4" id="KW-1133">Transmembrane helix</keyword>
<dbReference type="Pfam" id="PF00672">
    <property type="entry name" value="HAMP"/>
    <property type="match status" value="1"/>
</dbReference>
<evidence type="ECO:0000256" key="3">
    <source>
        <dbReference type="PROSITE-ProRule" id="PRU00284"/>
    </source>
</evidence>